<organism evidence="12 13">
    <name type="scientific">Pisolithus tinctorius Marx 270</name>
    <dbReference type="NCBI Taxonomy" id="870435"/>
    <lineage>
        <taxon>Eukaryota</taxon>
        <taxon>Fungi</taxon>
        <taxon>Dikarya</taxon>
        <taxon>Basidiomycota</taxon>
        <taxon>Agaricomycotina</taxon>
        <taxon>Agaricomycetes</taxon>
        <taxon>Agaricomycetidae</taxon>
        <taxon>Boletales</taxon>
        <taxon>Sclerodermatineae</taxon>
        <taxon>Pisolithaceae</taxon>
        <taxon>Pisolithus</taxon>
    </lineage>
</organism>
<accession>A0A0C3IGX1</accession>
<dbReference type="PROSITE" id="PS50103">
    <property type="entry name" value="ZF_C3H1"/>
    <property type="match status" value="1"/>
</dbReference>
<dbReference type="InterPro" id="IPR011009">
    <property type="entry name" value="Kinase-like_dom_sf"/>
</dbReference>
<dbReference type="Gene3D" id="1.10.510.10">
    <property type="entry name" value="Transferase(Phosphotransferase) domain 1"/>
    <property type="match status" value="1"/>
</dbReference>
<evidence type="ECO:0000256" key="8">
    <source>
        <dbReference type="PROSITE-ProRule" id="PRU00723"/>
    </source>
</evidence>
<feature type="compositionally biased region" description="Polar residues" evidence="9">
    <location>
        <begin position="1"/>
        <end position="12"/>
    </location>
</feature>
<dbReference type="FunCoup" id="A0A0C3IGX1">
    <property type="interactions" value="93"/>
</dbReference>
<evidence type="ECO:0000313" key="12">
    <source>
        <dbReference type="EMBL" id="KIN96292.1"/>
    </source>
</evidence>
<dbReference type="GO" id="GO:0000932">
    <property type="term" value="C:P-body"/>
    <property type="evidence" value="ECO:0007669"/>
    <property type="project" value="TreeGrafter"/>
</dbReference>
<keyword evidence="4 7" id="KW-0547">Nucleotide-binding</keyword>
<dbReference type="GO" id="GO:0008270">
    <property type="term" value="F:zinc ion binding"/>
    <property type="evidence" value="ECO:0007669"/>
    <property type="project" value="UniProtKB-KW"/>
</dbReference>
<evidence type="ECO:0000256" key="6">
    <source>
        <dbReference type="ARBA" id="ARBA00023054"/>
    </source>
</evidence>
<comment type="caution">
    <text evidence="7">Lacks conserved residue(s) required for the propagation of feature annotation.</text>
</comment>
<dbReference type="Pfam" id="PF18101">
    <property type="entry name" value="Pan3_CK"/>
    <property type="match status" value="1"/>
</dbReference>
<dbReference type="GO" id="GO:0005524">
    <property type="term" value="F:ATP binding"/>
    <property type="evidence" value="ECO:0007669"/>
    <property type="project" value="UniProtKB-UniRule"/>
</dbReference>
<dbReference type="PANTHER" id="PTHR12272">
    <property type="entry name" value="DEADENYLATION COMPLEX SUBUNIT PAN3"/>
    <property type="match status" value="1"/>
</dbReference>
<dbReference type="GO" id="GO:0008143">
    <property type="term" value="F:poly(A) binding"/>
    <property type="evidence" value="ECO:0007669"/>
    <property type="project" value="TreeGrafter"/>
</dbReference>
<feature type="domain" description="Protein kinase" evidence="10">
    <location>
        <begin position="206"/>
        <end position="508"/>
    </location>
</feature>
<dbReference type="GO" id="GO:0004672">
    <property type="term" value="F:protein kinase activity"/>
    <property type="evidence" value="ECO:0007669"/>
    <property type="project" value="InterPro"/>
</dbReference>
<keyword evidence="8" id="KW-0862">Zinc</keyword>
<dbReference type="HOGENOM" id="CLU_016423_2_0_1"/>
<feature type="domain" description="C3H1-type" evidence="11">
    <location>
        <begin position="32"/>
        <end position="61"/>
    </location>
</feature>
<dbReference type="FunFam" id="1.10.287.3700:FF:000001">
    <property type="entry name" value="PAN2-PAN3 deadenylation complex subunit PAN3"/>
    <property type="match status" value="1"/>
</dbReference>
<comment type="domain">
    <text evidence="7">The pseudokinase domain, the coiled-coil (CC), and C-terminal knob domain (CK) form a structural unit (PKC) that forms an extensive high-affinity interaction surface for PAN2.</text>
</comment>
<reference evidence="13" key="2">
    <citation type="submission" date="2015-01" db="EMBL/GenBank/DDBJ databases">
        <title>Evolutionary Origins and Diversification of the Mycorrhizal Mutualists.</title>
        <authorList>
            <consortium name="DOE Joint Genome Institute"/>
            <consortium name="Mycorrhizal Genomics Consortium"/>
            <person name="Kohler A."/>
            <person name="Kuo A."/>
            <person name="Nagy L.G."/>
            <person name="Floudas D."/>
            <person name="Copeland A."/>
            <person name="Barry K.W."/>
            <person name="Cichocki N."/>
            <person name="Veneault-Fourrey C."/>
            <person name="LaButti K."/>
            <person name="Lindquist E.A."/>
            <person name="Lipzen A."/>
            <person name="Lundell T."/>
            <person name="Morin E."/>
            <person name="Murat C."/>
            <person name="Riley R."/>
            <person name="Ohm R."/>
            <person name="Sun H."/>
            <person name="Tunlid A."/>
            <person name="Henrissat B."/>
            <person name="Grigoriev I.V."/>
            <person name="Hibbett D.S."/>
            <person name="Martin F."/>
        </authorList>
    </citation>
    <scope>NUCLEOTIDE SEQUENCE [LARGE SCALE GENOMIC DNA]</scope>
    <source>
        <strain evidence="13">Marx 270</strain>
    </source>
</reference>
<feature type="compositionally biased region" description="Basic and acidic residues" evidence="9">
    <location>
        <begin position="21"/>
        <end position="34"/>
    </location>
</feature>
<comment type="domain">
    <text evidence="7">Contains a pseudokinase domain. The protein kinase domain is predicted to be catalytically inactive because some of the residues important for catalytic activity are substituted and it lacks the equivalent of the binding site for a peptide substrate. However, it has retained an ATP-binding site and ATP-binding is required for mRNA degradation, stimulating the activity of the PAN2 nuclease in vitro. The nucleotide-binding site is juxtaposed to the RNase active site of PAN2 in the complex and may actually bind nucleosides of a poly(A) RNA rather than ATP, feeding the poly(A)-tail to the active site of the deadenylase and thus increasing the efficiency with which this distributive enzyme degrades oligo(A) RNAs.</text>
</comment>
<dbReference type="Pfam" id="PF25586">
    <property type="entry name" value="zf-CCCH_PAN3"/>
    <property type="match status" value="1"/>
</dbReference>
<evidence type="ECO:0000256" key="4">
    <source>
        <dbReference type="ARBA" id="ARBA00022741"/>
    </source>
</evidence>
<dbReference type="Gene3D" id="1.20.5.5160">
    <property type="match status" value="1"/>
</dbReference>
<feature type="region of interest" description="Knob domain" evidence="7">
    <location>
        <begin position="488"/>
        <end position="582"/>
    </location>
</feature>
<dbReference type="GO" id="GO:0006397">
    <property type="term" value="P:mRNA processing"/>
    <property type="evidence" value="ECO:0007669"/>
    <property type="project" value="UniProtKB-KW"/>
</dbReference>
<evidence type="ECO:0000259" key="11">
    <source>
        <dbReference type="PROSITE" id="PS50103"/>
    </source>
</evidence>
<sequence length="582" mass="65582">MAYFSRPQSSSAVRIAQPTDSDDKTKSPQKKDSSQRQCRNILIYGSCRFQDKGCIYYHPPPSSTSTDVAPEAPAPPSLSAQAVNAPVFVPRTSLDVVPTAPSAQSLPFTPSDSLTPYYTSQEVDYEDPSLSTYFGTAQSTFLRQPLDYHLYSHPIPDTFAPAHFISDNLREELQKRSEAVHTIPSIPYHVPEELQGYHSLIPLEPITPERRKLVSWYSTVYRATSINDGAAYVLRRIENFRLTHHAAFGMIESWSRIRHPNIVRIREAFTTRAFNDSSLVVCYDYHPNSQSLMELYFRSLSPSALHGQLSAASMNRIPEATLWTYIIQIANAIRVAHEAGLAIRMIDPAKILLTGKNRLRINACGIVDVLLYDTRQDTGLAQQEDLVMFGRLVIALCCSSITALNALPKALEVMGRMYSAEIKTLALYLISKPGPHKTIAQIMELIGTNRLVREMDEMQTANDRLEAELMSELENGRLVRLLCKFGFINERPEFAREPRWSETGDRYIIKLFRDYVFHKVDENGSPVVDLSHVLTCLNKLDCGSDERVMLVSRDEQSCLVVSFKEVKACIESAFSDLSRASR</sequence>
<feature type="coiled-coil region" evidence="7">
    <location>
        <begin position="449"/>
        <end position="487"/>
    </location>
</feature>
<comment type="subcellular location">
    <subcellularLocation>
        <location evidence="1 7">Cytoplasm</location>
    </subcellularLocation>
</comment>
<dbReference type="InterPro" id="IPR000719">
    <property type="entry name" value="Prot_kinase_dom"/>
</dbReference>
<feature type="zinc finger region" description="C3H1-type" evidence="8">
    <location>
        <begin position="32"/>
        <end position="61"/>
    </location>
</feature>
<gene>
    <name evidence="7" type="primary">PAN3</name>
    <name evidence="12" type="ORF">M404DRAFT_250510</name>
</gene>
<evidence type="ECO:0000256" key="1">
    <source>
        <dbReference type="ARBA" id="ARBA00004496"/>
    </source>
</evidence>
<keyword evidence="8" id="KW-0863">Zinc-finger</keyword>
<evidence type="ECO:0000256" key="3">
    <source>
        <dbReference type="ARBA" id="ARBA00022664"/>
    </source>
</evidence>
<keyword evidence="6 7" id="KW-0175">Coiled coil</keyword>
<feature type="region of interest" description="Disordered" evidence="9">
    <location>
        <begin position="1"/>
        <end position="36"/>
    </location>
</feature>
<dbReference type="EMBL" id="KN832050">
    <property type="protein sequence ID" value="KIN96292.1"/>
    <property type="molecule type" value="Genomic_DNA"/>
</dbReference>
<dbReference type="HAMAP" id="MF_03181">
    <property type="entry name" value="PAN3"/>
    <property type="match status" value="1"/>
</dbReference>
<dbReference type="STRING" id="870435.A0A0C3IGX1"/>
<proteinExistence type="inferred from homology"/>
<comment type="domain">
    <text evidence="7">The N-terminal zinc finger binds to poly(A) RNA.</text>
</comment>
<dbReference type="SUPFAM" id="SSF56112">
    <property type="entry name" value="Protein kinase-like (PK-like)"/>
    <property type="match status" value="1"/>
</dbReference>
<evidence type="ECO:0000256" key="2">
    <source>
        <dbReference type="ARBA" id="ARBA00022490"/>
    </source>
</evidence>
<dbReference type="Gene3D" id="1.10.287.3700">
    <property type="match status" value="1"/>
</dbReference>
<name>A0A0C3IGX1_PISTI</name>
<keyword evidence="13" id="KW-1185">Reference proteome</keyword>
<dbReference type="GO" id="GO:0031251">
    <property type="term" value="C:PAN complex"/>
    <property type="evidence" value="ECO:0007669"/>
    <property type="project" value="UniProtKB-UniRule"/>
</dbReference>
<dbReference type="Proteomes" id="UP000054217">
    <property type="component" value="Unassembled WGS sequence"/>
</dbReference>
<dbReference type="InParanoid" id="A0A0C3IGX1"/>
<evidence type="ECO:0000256" key="9">
    <source>
        <dbReference type="SAM" id="MobiDB-lite"/>
    </source>
</evidence>
<comment type="function">
    <text evidence="7">Regulatory subunit of the poly(A)-nuclease (PAN) deadenylation complex, one of two cytoplasmic mRNA deadenylases involved in mRNA turnover. PAN specifically shortens poly(A) tails of RNA and the activity is stimulated by poly(A)-binding protein PAB1. PAN deadenylation is followed by rapid degradation of the shortened mRNA tails by the CCR4-NOT complex. Deadenylated mRNAs are then degraded by two alternative mechanisms, namely exosome-mediated 3'-5' exonucleolytic degradation, or deadenlyation-dependent mRNA decaping and subsequent 5'-3' exonucleolytic degradation by XRN1. May also be involved in post-transcriptional maturation of mRNA poly(A) tails. PAN3 acts as a positive regulator for PAN activity, recruiting the catalytic subunit PAN2 to mRNA via its interaction with RNA and with PAB1.</text>
</comment>
<keyword evidence="8" id="KW-0479">Metal-binding</keyword>
<dbReference type="OrthoDB" id="204958at2759"/>
<dbReference type="InterPro" id="IPR000571">
    <property type="entry name" value="Znf_CCCH"/>
</dbReference>
<keyword evidence="3 7" id="KW-0507">mRNA processing</keyword>
<keyword evidence="5 7" id="KW-0067">ATP-binding</keyword>
<evidence type="ECO:0000256" key="7">
    <source>
        <dbReference type="HAMAP-Rule" id="MF_03181"/>
    </source>
</evidence>
<dbReference type="InterPro" id="IPR030844">
    <property type="entry name" value="PAN3"/>
</dbReference>
<protein>
    <recommendedName>
        <fullName evidence="7">PAN2-PAN3 deadenylation complex subunit PAN3</fullName>
    </recommendedName>
    <alternativeName>
        <fullName evidence="7">PAB1P-dependent poly(A)-specific ribonuclease</fullName>
    </alternativeName>
    <alternativeName>
        <fullName evidence="7">Poly(A)-nuclease deadenylation complex subunit 3</fullName>
        <shortName evidence="7">PAN deadenylation complex subunit 3</shortName>
    </alternativeName>
</protein>
<dbReference type="PROSITE" id="PS50011">
    <property type="entry name" value="PROTEIN_KINASE_DOM"/>
    <property type="match status" value="1"/>
</dbReference>
<feature type="binding site" evidence="7">
    <location>
        <begin position="284"/>
        <end position="291"/>
    </location>
    <ligand>
        <name>ATP</name>
        <dbReference type="ChEBI" id="CHEBI:30616"/>
    </ligand>
</feature>
<dbReference type="GO" id="GO:0000289">
    <property type="term" value="P:nuclear-transcribed mRNA poly(A) tail shortening"/>
    <property type="evidence" value="ECO:0007669"/>
    <property type="project" value="UniProtKB-UniRule"/>
</dbReference>
<reference evidence="12 13" key="1">
    <citation type="submission" date="2014-04" db="EMBL/GenBank/DDBJ databases">
        <authorList>
            <consortium name="DOE Joint Genome Institute"/>
            <person name="Kuo A."/>
            <person name="Kohler A."/>
            <person name="Costa M.D."/>
            <person name="Nagy L.G."/>
            <person name="Floudas D."/>
            <person name="Copeland A."/>
            <person name="Barry K.W."/>
            <person name="Cichocki N."/>
            <person name="Veneault-Fourrey C."/>
            <person name="LaButti K."/>
            <person name="Lindquist E.A."/>
            <person name="Lipzen A."/>
            <person name="Lundell T."/>
            <person name="Morin E."/>
            <person name="Murat C."/>
            <person name="Sun H."/>
            <person name="Tunlid A."/>
            <person name="Henrissat B."/>
            <person name="Grigoriev I.V."/>
            <person name="Hibbett D.S."/>
            <person name="Martin F."/>
            <person name="Nordberg H.P."/>
            <person name="Cantor M.N."/>
            <person name="Hua S.X."/>
        </authorList>
    </citation>
    <scope>NUCLEOTIDE SEQUENCE [LARGE SCALE GENOMIC DNA]</scope>
    <source>
        <strain evidence="12 13">Marx 270</strain>
    </source>
</reference>
<keyword evidence="2 7" id="KW-0963">Cytoplasm</keyword>
<feature type="binding site" evidence="7">
    <location>
        <begin position="349"/>
        <end position="350"/>
    </location>
    <ligand>
        <name>ATP</name>
        <dbReference type="ChEBI" id="CHEBI:30616"/>
    </ligand>
</feature>
<evidence type="ECO:0000256" key="5">
    <source>
        <dbReference type="ARBA" id="ARBA00022840"/>
    </source>
</evidence>
<comment type="similarity">
    <text evidence="7">Belongs to the protein kinase superfamily. PAN3 family.</text>
</comment>
<dbReference type="InterPro" id="IPR041332">
    <property type="entry name" value="Pan3_CK"/>
</dbReference>
<evidence type="ECO:0000259" key="10">
    <source>
        <dbReference type="PROSITE" id="PS50011"/>
    </source>
</evidence>
<comment type="subunit">
    <text evidence="7">Homodimer. Forms a heterotrimer with a catalytic subunit PAN2 to form the poly(A)-nuclease (PAN) deadenylation complex. Interacts (via PAM-2 motif) with poly(A)-binding protein PAB1 (via PABC domain), conferring substrate specificity of the enzyme complex.</text>
</comment>
<evidence type="ECO:0000313" key="13">
    <source>
        <dbReference type="Proteomes" id="UP000054217"/>
    </source>
</evidence>
<dbReference type="Gene3D" id="6.10.250.3160">
    <property type="match status" value="1"/>
</dbReference>
<dbReference type="AlphaFoldDB" id="A0A0C3IGX1"/>
<feature type="binding site" evidence="7">
    <location>
        <position position="235"/>
    </location>
    <ligand>
        <name>ATP</name>
        <dbReference type="ChEBI" id="CHEBI:30616"/>
    </ligand>
</feature>
<dbReference type="PANTHER" id="PTHR12272:SF11">
    <property type="entry name" value="PAN2-PAN3 DEADENYLATION COMPLEX SUBUNIT PAN3"/>
    <property type="match status" value="1"/>
</dbReference>